<evidence type="ECO:0000313" key="12">
    <source>
        <dbReference type="Proteomes" id="UP000051952"/>
    </source>
</evidence>
<dbReference type="GO" id="GO:0006895">
    <property type="term" value="P:Golgi to endosome transport"/>
    <property type="evidence" value="ECO:0007669"/>
    <property type="project" value="TreeGrafter"/>
</dbReference>
<sequence>MSAFVAAIFISRMIQRRKFVTDFTLTIYAVYTLIAWFALGSFPLWTGVWWCVCVVAGACVMWIVMQWYCQRLELQDITLVPLAASSSATTSASAPIQITASSTGSSIVMVAGSNGEHHVRSPPSIFSGGHHHHRTASGVGLLASTATTTTSPQGVCGLNASGVQREPSPTPMVVEMTPNSIKRR</sequence>
<comment type="subcellular location">
    <subcellularLocation>
        <location evidence="1">Golgi apparatus membrane</location>
        <topology evidence="1">Multi-pass membrane protein</topology>
    </subcellularLocation>
</comment>
<keyword evidence="4 10" id="KW-0812">Transmembrane</keyword>
<dbReference type="Pfam" id="PF09801">
    <property type="entry name" value="SYS1"/>
    <property type="match status" value="1"/>
</dbReference>
<proteinExistence type="inferred from homology"/>
<dbReference type="PANTHER" id="PTHR12952:SF0">
    <property type="entry name" value="PROTEIN SYS1 HOMOLOG"/>
    <property type="match status" value="1"/>
</dbReference>
<dbReference type="Proteomes" id="UP000051952">
    <property type="component" value="Unassembled WGS sequence"/>
</dbReference>
<dbReference type="VEuPathDB" id="TriTrypDB:BSAL_14885"/>
<evidence type="ECO:0000256" key="7">
    <source>
        <dbReference type="ARBA" id="ARBA00023034"/>
    </source>
</evidence>
<keyword evidence="3" id="KW-0813">Transport</keyword>
<evidence type="ECO:0000256" key="5">
    <source>
        <dbReference type="ARBA" id="ARBA00022927"/>
    </source>
</evidence>
<keyword evidence="7" id="KW-0333">Golgi apparatus</keyword>
<evidence type="ECO:0000256" key="3">
    <source>
        <dbReference type="ARBA" id="ARBA00022448"/>
    </source>
</evidence>
<evidence type="ECO:0000313" key="11">
    <source>
        <dbReference type="EMBL" id="CUG88332.1"/>
    </source>
</evidence>
<protein>
    <submittedName>
        <fullName evidence="11">Golgi integral membrane protein, putative</fullName>
    </submittedName>
</protein>
<feature type="region of interest" description="Disordered" evidence="9">
    <location>
        <begin position="161"/>
        <end position="184"/>
    </location>
</feature>
<evidence type="ECO:0000256" key="8">
    <source>
        <dbReference type="ARBA" id="ARBA00023136"/>
    </source>
</evidence>
<dbReference type="InterPro" id="IPR019185">
    <property type="entry name" value="Integral_membrane_SYS1-rel"/>
</dbReference>
<dbReference type="EMBL" id="CYKH01001633">
    <property type="protein sequence ID" value="CUG88332.1"/>
    <property type="molecule type" value="Genomic_DNA"/>
</dbReference>
<feature type="transmembrane region" description="Helical" evidence="10">
    <location>
        <begin position="19"/>
        <end position="38"/>
    </location>
</feature>
<dbReference type="AlphaFoldDB" id="A0A0S4JDU4"/>
<dbReference type="GO" id="GO:0034067">
    <property type="term" value="P:protein localization to Golgi apparatus"/>
    <property type="evidence" value="ECO:0007669"/>
    <property type="project" value="TreeGrafter"/>
</dbReference>
<comment type="similarity">
    <text evidence="2">Belongs to the SYS1 family.</text>
</comment>
<keyword evidence="5" id="KW-0653">Protein transport</keyword>
<evidence type="ECO:0000256" key="4">
    <source>
        <dbReference type="ARBA" id="ARBA00022692"/>
    </source>
</evidence>
<evidence type="ECO:0000256" key="6">
    <source>
        <dbReference type="ARBA" id="ARBA00022989"/>
    </source>
</evidence>
<dbReference type="GO" id="GO:0005829">
    <property type="term" value="C:cytosol"/>
    <property type="evidence" value="ECO:0007669"/>
    <property type="project" value="GOC"/>
</dbReference>
<dbReference type="GO" id="GO:0000139">
    <property type="term" value="C:Golgi membrane"/>
    <property type="evidence" value="ECO:0007669"/>
    <property type="project" value="UniProtKB-SubCell"/>
</dbReference>
<gene>
    <name evidence="11" type="ORF">BSAL_14885</name>
</gene>
<keyword evidence="8 10" id="KW-0472">Membrane</keyword>
<keyword evidence="6 10" id="KW-1133">Transmembrane helix</keyword>
<dbReference type="GO" id="GO:0043001">
    <property type="term" value="P:Golgi to plasma membrane protein transport"/>
    <property type="evidence" value="ECO:0007669"/>
    <property type="project" value="TreeGrafter"/>
</dbReference>
<name>A0A0S4JDU4_BODSA</name>
<reference evidence="12" key="1">
    <citation type="submission" date="2015-09" db="EMBL/GenBank/DDBJ databases">
        <authorList>
            <consortium name="Pathogen Informatics"/>
        </authorList>
    </citation>
    <scope>NUCLEOTIDE SEQUENCE [LARGE SCALE GENOMIC DNA]</scope>
    <source>
        <strain evidence="12">Lake Konstanz</strain>
    </source>
</reference>
<evidence type="ECO:0000256" key="1">
    <source>
        <dbReference type="ARBA" id="ARBA00004653"/>
    </source>
</evidence>
<evidence type="ECO:0000256" key="10">
    <source>
        <dbReference type="SAM" id="Phobius"/>
    </source>
</evidence>
<feature type="transmembrane region" description="Helical" evidence="10">
    <location>
        <begin position="44"/>
        <end position="65"/>
    </location>
</feature>
<keyword evidence="12" id="KW-1185">Reference proteome</keyword>
<dbReference type="GO" id="GO:0005802">
    <property type="term" value="C:trans-Golgi network"/>
    <property type="evidence" value="ECO:0007669"/>
    <property type="project" value="TreeGrafter"/>
</dbReference>
<evidence type="ECO:0000256" key="9">
    <source>
        <dbReference type="SAM" id="MobiDB-lite"/>
    </source>
</evidence>
<dbReference type="PANTHER" id="PTHR12952">
    <property type="entry name" value="SYS1"/>
    <property type="match status" value="1"/>
</dbReference>
<accession>A0A0S4JDU4</accession>
<evidence type="ECO:0000256" key="2">
    <source>
        <dbReference type="ARBA" id="ARBA00008160"/>
    </source>
</evidence>
<organism evidence="11 12">
    <name type="scientific">Bodo saltans</name>
    <name type="common">Flagellated protozoan</name>
    <dbReference type="NCBI Taxonomy" id="75058"/>
    <lineage>
        <taxon>Eukaryota</taxon>
        <taxon>Discoba</taxon>
        <taxon>Euglenozoa</taxon>
        <taxon>Kinetoplastea</taxon>
        <taxon>Metakinetoplastina</taxon>
        <taxon>Eubodonida</taxon>
        <taxon>Bodonidae</taxon>
        <taxon>Bodo</taxon>
    </lineage>
</organism>